<evidence type="ECO:0000313" key="3">
    <source>
        <dbReference type="Proteomes" id="UP000645257"/>
    </source>
</evidence>
<gene>
    <name evidence="2" type="ORF">GCM10011289_16420</name>
</gene>
<accession>A0A918P1L2</accession>
<reference evidence="2" key="1">
    <citation type="journal article" date="2014" name="Int. J. Syst. Evol. Microbiol.">
        <title>Complete genome sequence of Corynebacterium casei LMG S-19264T (=DSM 44701T), isolated from a smear-ripened cheese.</title>
        <authorList>
            <consortium name="US DOE Joint Genome Institute (JGI-PGF)"/>
            <person name="Walter F."/>
            <person name="Albersmeier A."/>
            <person name="Kalinowski J."/>
            <person name="Ruckert C."/>
        </authorList>
    </citation>
    <scope>NUCLEOTIDE SEQUENCE</scope>
    <source>
        <strain evidence="2">KCTC 32182</strain>
    </source>
</reference>
<feature type="domain" description="Pvc16 N-terminal" evidence="1">
    <location>
        <begin position="8"/>
        <end position="182"/>
    </location>
</feature>
<keyword evidence="3" id="KW-1185">Reference proteome</keyword>
<name>A0A918P1L2_9NEIS</name>
<evidence type="ECO:0000259" key="1">
    <source>
        <dbReference type="Pfam" id="PF14065"/>
    </source>
</evidence>
<dbReference type="RefSeq" id="WP_189533153.1">
    <property type="nucleotide sequence ID" value="NZ_BMYX01000007.1"/>
</dbReference>
<organism evidence="2 3">
    <name type="scientific">Paludibacterium paludis</name>
    <dbReference type="NCBI Taxonomy" id="1225769"/>
    <lineage>
        <taxon>Bacteria</taxon>
        <taxon>Pseudomonadati</taxon>
        <taxon>Pseudomonadota</taxon>
        <taxon>Betaproteobacteria</taxon>
        <taxon>Neisseriales</taxon>
        <taxon>Chromobacteriaceae</taxon>
        <taxon>Paludibacterium</taxon>
    </lineage>
</organism>
<proteinExistence type="predicted"/>
<dbReference type="Pfam" id="PF14065">
    <property type="entry name" value="Pvc16_N"/>
    <property type="match status" value="1"/>
</dbReference>
<protein>
    <recommendedName>
        <fullName evidence="1">Pvc16 N-terminal domain-containing protein</fullName>
    </recommendedName>
</protein>
<dbReference type="Proteomes" id="UP000645257">
    <property type="component" value="Unassembled WGS sequence"/>
</dbReference>
<dbReference type="InterPro" id="IPR025351">
    <property type="entry name" value="Pvc16_N"/>
</dbReference>
<evidence type="ECO:0000313" key="2">
    <source>
        <dbReference type="EMBL" id="GGY13786.1"/>
    </source>
</evidence>
<reference evidence="2" key="2">
    <citation type="submission" date="2020-09" db="EMBL/GenBank/DDBJ databases">
        <authorList>
            <person name="Sun Q."/>
            <person name="Kim S."/>
        </authorList>
    </citation>
    <scope>NUCLEOTIDE SEQUENCE</scope>
    <source>
        <strain evidence="2">KCTC 32182</strain>
    </source>
</reference>
<dbReference type="AlphaFoldDB" id="A0A918P1L2"/>
<dbReference type="EMBL" id="BMYX01000007">
    <property type="protein sequence ID" value="GGY13786.1"/>
    <property type="molecule type" value="Genomic_DNA"/>
</dbReference>
<sequence>MIDRALSHLASQLNQHFRQRFTPAEDPVVVSNLLDPGGSPEMITGNKLVLFVSGIERETAAHRAQPAGMETAARMRGPEPMFLNLLVMCAATFSGRGYTEALRYLSDAIAFFQSRPVFDHHNSPDLDPRLERLVLNIENLSGSDMHSLWSLHGGRYLPSVLYRVRLICLDESPLTRRESLVQTPDIEVGRS</sequence>
<comment type="caution">
    <text evidence="2">The sequence shown here is derived from an EMBL/GenBank/DDBJ whole genome shotgun (WGS) entry which is preliminary data.</text>
</comment>